<dbReference type="AlphaFoldDB" id="A0A2Z7DF08"/>
<gene>
    <name evidence="1" type="ORF">F511_23433</name>
</gene>
<reference evidence="1 2" key="1">
    <citation type="journal article" date="2015" name="Proc. Natl. Acad. Sci. U.S.A.">
        <title>The resurrection genome of Boea hygrometrica: A blueprint for survival of dehydration.</title>
        <authorList>
            <person name="Xiao L."/>
            <person name="Yang G."/>
            <person name="Zhang L."/>
            <person name="Yang X."/>
            <person name="Zhao S."/>
            <person name="Ji Z."/>
            <person name="Zhou Q."/>
            <person name="Hu M."/>
            <person name="Wang Y."/>
            <person name="Chen M."/>
            <person name="Xu Y."/>
            <person name="Jin H."/>
            <person name="Xiao X."/>
            <person name="Hu G."/>
            <person name="Bao F."/>
            <person name="Hu Y."/>
            <person name="Wan P."/>
            <person name="Li L."/>
            <person name="Deng X."/>
            <person name="Kuang T."/>
            <person name="Xiang C."/>
            <person name="Zhu J.K."/>
            <person name="Oliver M.J."/>
            <person name="He Y."/>
        </authorList>
    </citation>
    <scope>NUCLEOTIDE SEQUENCE [LARGE SCALE GENOMIC DNA]</scope>
    <source>
        <strain evidence="2">cv. XS01</strain>
    </source>
</reference>
<keyword evidence="2" id="KW-1185">Reference proteome</keyword>
<name>A0A2Z7DF08_9LAMI</name>
<organism evidence="1 2">
    <name type="scientific">Dorcoceras hygrometricum</name>
    <dbReference type="NCBI Taxonomy" id="472368"/>
    <lineage>
        <taxon>Eukaryota</taxon>
        <taxon>Viridiplantae</taxon>
        <taxon>Streptophyta</taxon>
        <taxon>Embryophyta</taxon>
        <taxon>Tracheophyta</taxon>
        <taxon>Spermatophyta</taxon>
        <taxon>Magnoliopsida</taxon>
        <taxon>eudicotyledons</taxon>
        <taxon>Gunneridae</taxon>
        <taxon>Pentapetalae</taxon>
        <taxon>asterids</taxon>
        <taxon>lamiids</taxon>
        <taxon>Lamiales</taxon>
        <taxon>Gesneriaceae</taxon>
        <taxon>Didymocarpoideae</taxon>
        <taxon>Trichosporeae</taxon>
        <taxon>Loxocarpinae</taxon>
        <taxon>Dorcoceras</taxon>
    </lineage>
</organism>
<accession>A0A2Z7DF08</accession>
<sequence>MQYLNHAMHEKGLPRIIGTTAQLTITRYSGIQAQRLSWPPHQNNVGPFRHDDSTGRSQCSTGIQLSKGSGSIYLTTTRAQQPTQVYSISSSTATQQQLLQVRICQTCTRAGPARDYPASFQAEFYKLYIQFPLAATETQHSKQLSLLSTYSYHLTTIPLVNTHQLTLLSLTTLHNSKMVLTYHIPAHTSIPILRFTTHLGKEKSDQLTSKLILVDFGASNR</sequence>
<evidence type="ECO:0000313" key="1">
    <source>
        <dbReference type="EMBL" id="KZV58488.1"/>
    </source>
</evidence>
<proteinExistence type="predicted"/>
<dbReference type="Proteomes" id="UP000250235">
    <property type="component" value="Unassembled WGS sequence"/>
</dbReference>
<evidence type="ECO:0000313" key="2">
    <source>
        <dbReference type="Proteomes" id="UP000250235"/>
    </source>
</evidence>
<dbReference type="EMBL" id="KQ986754">
    <property type="protein sequence ID" value="KZV58488.1"/>
    <property type="molecule type" value="Genomic_DNA"/>
</dbReference>
<protein>
    <submittedName>
        <fullName evidence="1">Uncharacterized protein</fullName>
    </submittedName>
</protein>